<proteinExistence type="predicted"/>
<comment type="caution">
    <text evidence="2">The sequence shown here is derived from an EMBL/GenBank/DDBJ whole genome shotgun (WGS) entry which is preliminary data.</text>
</comment>
<keyword evidence="1" id="KW-0175">Coiled coil</keyword>
<dbReference type="EMBL" id="QFRJ01000002">
    <property type="protein sequence ID" value="PWH86310.1"/>
    <property type="molecule type" value="Genomic_DNA"/>
</dbReference>
<reference evidence="2 3" key="1">
    <citation type="submission" date="2018-05" db="EMBL/GenBank/DDBJ databases">
        <title>Brumimicrobium oceani sp. nov., isolated from coastal sediment.</title>
        <authorList>
            <person name="Kou Y."/>
        </authorList>
    </citation>
    <scope>NUCLEOTIDE SEQUENCE [LARGE SCALE GENOMIC DNA]</scope>
    <source>
        <strain evidence="2 3">C305</strain>
    </source>
</reference>
<dbReference type="AlphaFoldDB" id="A0A2U2XEZ7"/>
<evidence type="ECO:0000313" key="2">
    <source>
        <dbReference type="EMBL" id="PWH86310.1"/>
    </source>
</evidence>
<keyword evidence="3" id="KW-1185">Reference proteome</keyword>
<accession>A0A2U2XEZ7</accession>
<gene>
    <name evidence="2" type="ORF">DIT68_03470</name>
</gene>
<sequence length="566" mass="67173">MGQTQILDVFQNKEYSTSSYVLSAEIKKDYSPSKLEIVHDKNKDKNEVWSKVEEQFFEKAKATVNDEVAFFQLNNKALKQQSQIEKWNRLQGNDTRYSTNPKFESIDIRLISVLNNCGIYSINYNFEVNSGGRYGKNMIPIKQFYLADFNRNTIIEIKDSPCSRQQEELRKLTLSKFKTLYLLKTQKIDLDNLERIENAKQNEKIGLEIESKLYFSEALVYPYLSGVIVEFPERSNSSELFNQESFRVYLKDDEVQELLKVYPEFKPTFSKELKAPTKTQLEQLNNDHNFDLSKFSHAPKEIQMLDILDFEKEVYAMKITSYQLYDTNRRFMGTKKIFLNKLQQVNSIEHSDEYGKIRREEIYKYNNKNLLESIRTTDRDKSLKLYHYKDDVLDYSEHYELDVESDYQGTNVDLEIDQEHIIYNNNYQYTLKLNLVGEFNTRAYTQLRYLEKNQFCTNSYCILADENQNIIGVRQERYGLMDILTNDKNQPVESYLDNDRYQNFFAYDEEGRIVSMNKFSNNTNSGSVEFSYQLDKKKALIIKEVRGSYSNETVIEHVYEFEFWEE</sequence>
<protein>
    <submittedName>
        <fullName evidence="2">Uncharacterized protein</fullName>
    </submittedName>
</protein>
<name>A0A2U2XEZ7_9FLAO</name>
<reference evidence="2 3" key="2">
    <citation type="submission" date="2018-05" db="EMBL/GenBank/DDBJ databases">
        <authorList>
            <person name="Lanie J.A."/>
            <person name="Ng W.-L."/>
            <person name="Kazmierczak K.M."/>
            <person name="Andrzejewski T.M."/>
            <person name="Davidsen T.M."/>
            <person name="Wayne K.J."/>
            <person name="Tettelin H."/>
            <person name="Glass J.I."/>
            <person name="Rusch D."/>
            <person name="Podicherti R."/>
            <person name="Tsui H.-C.T."/>
            <person name="Winkler M.E."/>
        </authorList>
    </citation>
    <scope>NUCLEOTIDE SEQUENCE [LARGE SCALE GENOMIC DNA]</scope>
    <source>
        <strain evidence="2 3">C305</strain>
    </source>
</reference>
<feature type="coiled-coil region" evidence="1">
    <location>
        <begin position="183"/>
        <end position="210"/>
    </location>
</feature>
<evidence type="ECO:0000256" key="1">
    <source>
        <dbReference type="SAM" id="Coils"/>
    </source>
</evidence>
<evidence type="ECO:0000313" key="3">
    <source>
        <dbReference type="Proteomes" id="UP000245370"/>
    </source>
</evidence>
<organism evidence="2 3">
    <name type="scientific">Brumimicrobium oceani</name>
    <dbReference type="NCBI Taxonomy" id="2100725"/>
    <lineage>
        <taxon>Bacteria</taxon>
        <taxon>Pseudomonadati</taxon>
        <taxon>Bacteroidota</taxon>
        <taxon>Flavobacteriia</taxon>
        <taxon>Flavobacteriales</taxon>
        <taxon>Crocinitomicaceae</taxon>
        <taxon>Brumimicrobium</taxon>
    </lineage>
</organism>
<dbReference type="Proteomes" id="UP000245370">
    <property type="component" value="Unassembled WGS sequence"/>
</dbReference>